<organism evidence="1 2">
    <name type="scientific">Mycolicibacterium hodleri</name>
    <dbReference type="NCBI Taxonomy" id="49897"/>
    <lineage>
        <taxon>Bacteria</taxon>
        <taxon>Bacillati</taxon>
        <taxon>Actinomycetota</taxon>
        <taxon>Actinomycetes</taxon>
        <taxon>Mycobacteriales</taxon>
        <taxon>Mycobacteriaceae</taxon>
        <taxon>Mycolicibacterium</taxon>
    </lineage>
</organism>
<keyword evidence="2" id="KW-1185">Reference proteome</keyword>
<comment type="caution">
    <text evidence="1">The sequence shown here is derived from an EMBL/GenBank/DDBJ whole genome shotgun (WGS) entry which is preliminary data.</text>
</comment>
<evidence type="ECO:0000313" key="2">
    <source>
        <dbReference type="Proteomes" id="UP000320095"/>
    </source>
</evidence>
<name>A0A502DM65_9MYCO</name>
<dbReference type="OrthoDB" id="141240at2"/>
<evidence type="ECO:0000313" key="1">
    <source>
        <dbReference type="EMBL" id="TPG26154.1"/>
    </source>
</evidence>
<dbReference type="EMBL" id="RCZG01000024">
    <property type="protein sequence ID" value="TPG26154.1"/>
    <property type="molecule type" value="Genomic_DNA"/>
</dbReference>
<sequence length="350" mass="36930">MFVAVVSVGMYPSLESVPGYAPWQDKASTVMRKIGLGGPLDAFENWVYRSHPPSDTAPDVRGRLTASGSSPATYPYLPPLAVTADGRGWHPVTRSPGGPTMVYTALIQPDHLHRSVVVGVALIQSDAVRAHLVAGTAEPPGTGSPGRIPPRRLADVVAAFNSGFKMSAHPGGFLLNGNAVRDLVVGKASAVIDDQGRLTVGQWGRDVKMSPHVRSARQNLALIVEGGRPVHGLDRNADLRWGSAKNQLQYTWRSGLGVTAHGDVLYLAGDKLNLATLGAALAQAGAVTGMELDIHSGLESFSAWQSDGTGVARPRRLLSTMSGPAGRFIDPDLRDFFYFTTAGAAENAPG</sequence>
<reference evidence="1 2" key="1">
    <citation type="journal article" date="2019" name="Environ. Microbiol.">
        <title>Species interactions and distinct microbial communities in high Arctic permafrost affected cryosols are associated with the CH4 and CO2 gas fluxes.</title>
        <authorList>
            <person name="Altshuler I."/>
            <person name="Hamel J."/>
            <person name="Turney S."/>
            <person name="Magnuson E."/>
            <person name="Levesque R."/>
            <person name="Greer C."/>
            <person name="Whyte L.G."/>
        </authorList>
    </citation>
    <scope>NUCLEOTIDE SEQUENCE [LARGE SCALE GENOMIC DNA]</scope>
    <source>
        <strain evidence="1 2">S5.20</strain>
    </source>
</reference>
<proteinExistence type="predicted"/>
<dbReference type="RefSeq" id="WP_140699697.1">
    <property type="nucleotide sequence ID" value="NZ_RCZG01000024.1"/>
</dbReference>
<evidence type="ECO:0008006" key="3">
    <source>
        <dbReference type="Google" id="ProtNLM"/>
    </source>
</evidence>
<protein>
    <recommendedName>
        <fullName evidence="3">Phosphodiester glycosidase domain-containing protein</fullName>
    </recommendedName>
</protein>
<accession>A0A502DM65</accession>
<dbReference type="Proteomes" id="UP000320095">
    <property type="component" value="Unassembled WGS sequence"/>
</dbReference>
<gene>
    <name evidence="1" type="ORF">EAH80_29725</name>
</gene>
<dbReference type="AlphaFoldDB" id="A0A502DM65"/>